<sequence length="193" mass="21312">MPYVSGEALRRLRTERGLTQRALADRLCISDKTVSKWETERGLPDITILPELAAALRVSVAELFTGGHAENRNRAANMLRSVFYVCPVCGNVIVSAGQGAFSCCGILLPEAEPQDDDAAHEIEVETDGNELYVHLNHAMEKTHSVSFFAYVTGGSAELVKLYPEQGAEARFLRRGHGTLYAYCTRHGLFKKRV</sequence>
<evidence type="ECO:0000313" key="3">
    <source>
        <dbReference type="EMBL" id="MCF2652684.1"/>
    </source>
</evidence>
<gene>
    <name evidence="3" type="ORF">JQM67_08720</name>
</gene>
<dbReference type="CDD" id="cd00093">
    <property type="entry name" value="HTH_XRE"/>
    <property type="match status" value="1"/>
</dbReference>
<evidence type="ECO:0000256" key="1">
    <source>
        <dbReference type="ARBA" id="ARBA00023125"/>
    </source>
</evidence>
<dbReference type="InterPro" id="IPR036073">
    <property type="entry name" value="Desulfoferrodoxin_Fe-bd_dom_sf"/>
</dbReference>
<dbReference type="PANTHER" id="PTHR46558">
    <property type="entry name" value="TRACRIPTIONAL REGULATORY PROTEIN-RELATED-RELATED"/>
    <property type="match status" value="1"/>
</dbReference>
<dbReference type="EMBL" id="JAFBIT010000002">
    <property type="protein sequence ID" value="MCF2652684.1"/>
    <property type="molecule type" value="Genomic_DNA"/>
</dbReference>
<evidence type="ECO:0000259" key="2">
    <source>
        <dbReference type="PROSITE" id="PS50943"/>
    </source>
</evidence>
<dbReference type="Gene3D" id="2.60.40.730">
    <property type="entry name" value="SOR catalytic domain"/>
    <property type="match status" value="1"/>
</dbReference>
<dbReference type="Proteomes" id="UP001299220">
    <property type="component" value="Unassembled WGS sequence"/>
</dbReference>
<dbReference type="Gene3D" id="1.10.260.40">
    <property type="entry name" value="lambda repressor-like DNA-binding domains"/>
    <property type="match status" value="1"/>
</dbReference>
<keyword evidence="1" id="KW-0238">DNA-binding</keyword>
<protein>
    <submittedName>
        <fullName evidence="3">Helix-turn-helix domain-containing protein</fullName>
    </submittedName>
</protein>
<keyword evidence="4" id="KW-1185">Reference proteome</keyword>
<accession>A0ABS9CRV8</accession>
<dbReference type="PROSITE" id="PS50943">
    <property type="entry name" value="HTH_CROC1"/>
    <property type="match status" value="1"/>
</dbReference>
<comment type="caution">
    <text evidence="3">The sequence shown here is derived from an EMBL/GenBank/DDBJ whole genome shotgun (WGS) entry which is preliminary data.</text>
</comment>
<evidence type="ECO:0000313" key="4">
    <source>
        <dbReference type="Proteomes" id="UP001299220"/>
    </source>
</evidence>
<name>A0ABS9CRV8_9FIRM</name>
<dbReference type="PANTHER" id="PTHR46558:SF11">
    <property type="entry name" value="HTH-TYPE TRANSCRIPTIONAL REGULATOR XRE"/>
    <property type="match status" value="1"/>
</dbReference>
<dbReference type="Pfam" id="PF01381">
    <property type="entry name" value="HTH_3"/>
    <property type="match status" value="1"/>
</dbReference>
<dbReference type="InterPro" id="IPR010982">
    <property type="entry name" value="Lambda_DNA-bd_dom_sf"/>
</dbReference>
<organism evidence="3 4">
    <name type="scientific">Anaeromassilibacillus senegalensis</name>
    <dbReference type="NCBI Taxonomy" id="1673717"/>
    <lineage>
        <taxon>Bacteria</taxon>
        <taxon>Bacillati</taxon>
        <taxon>Bacillota</taxon>
        <taxon>Clostridia</taxon>
        <taxon>Eubacteriales</taxon>
        <taxon>Acutalibacteraceae</taxon>
        <taxon>Anaeromassilibacillus</taxon>
    </lineage>
</organism>
<dbReference type="SMART" id="SM00530">
    <property type="entry name" value="HTH_XRE"/>
    <property type="match status" value="1"/>
</dbReference>
<dbReference type="InterPro" id="IPR001387">
    <property type="entry name" value="Cro/C1-type_HTH"/>
</dbReference>
<dbReference type="SUPFAM" id="SSF47413">
    <property type="entry name" value="lambda repressor-like DNA-binding domains"/>
    <property type="match status" value="1"/>
</dbReference>
<proteinExistence type="predicted"/>
<dbReference type="SUPFAM" id="SSF49367">
    <property type="entry name" value="Superoxide reductase-like"/>
    <property type="match status" value="1"/>
</dbReference>
<dbReference type="RefSeq" id="WP_235323717.1">
    <property type="nucleotide sequence ID" value="NZ_JAFBIT010000002.1"/>
</dbReference>
<reference evidence="3 4" key="1">
    <citation type="submission" date="2020-12" db="EMBL/GenBank/DDBJ databases">
        <title>Whole genome sequences of gut porcine anaerobes.</title>
        <authorList>
            <person name="Kubasova T."/>
            <person name="Jahodarova E."/>
            <person name="Rychlik I."/>
        </authorList>
    </citation>
    <scope>NUCLEOTIDE SEQUENCE [LARGE SCALE GENOMIC DNA]</scope>
    <source>
        <strain evidence="3 4">An867</strain>
    </source>
</reference>
<feature type="domain" description="HTH cro/C1-type" evidence="2">
    <location>
        <begin position="9"/>
        <end position="63"/>
    </location>
</feature>